<reference evidence="2" key="1">
    <citation type="submission" date="2021-01" db="EMBL/GenBank/DDBJ databases">
        <title>Whole genome shotgun sequence of Planosporangium mesophilum NBRC 109066.</title>
        <authorList>
            <person name="Komaki H."/>
            <person name="Tamura T."/>
        </authorList>
    </citation>
    <scope>NUCLEOTIDE SEQUENCE</scope>
    <source>
        <strain evidence="2">NBRC 109066</strain>
    </source>
</reference>
<dbReference type="Proteomes" id="UP000599074">
    <property type="component" value="Unassembled WGS sequence"/>
</dbReference>
<keyword evidence="3" id="KW-1185">Reference proteome</keyword>
<gene>
    <name evidence="2" type="ORF">Pme01_26110</name>
</gene>
<dbReference type="InterPro" id="IPR036928">
    <property type="entry name" value="AS_sf"/>
</dbReference>
<proteinExistence type="predicted"/>
<sequence length="500" mass="52086">MTREVGLSTRVFTDMSASELATAIRHRRASAVEVVEAHIATLRRVNPALNALVADRFDAARAAATAADARVAAAAPDEPLPPLLGVPCTIKESVAVAGLPNTAGVVARAGVPAATSAPVAQRLIDAGAIVLGVTNTSELCLWVETENRLYGRTRNPYDPSRTAGGSSGGEGAVVGSGASPFGLGSDIGGSIRIPSFCCGVFGHKPSRGLSPATGSWPPCDDGNRPLFAHGPLARRAEDLMPLLRVIAGPDGVDPIAGVAALGDPADVSLRDLPVLLIDESWPLVASDDMLWARERAAGALAAAGARVRRRRMPALRRAVDAYLTTLARSSGIGARDFLFAAGAGEVGLSALLRRGGPHTVATRLLLVAERAQARVPRRLAEQLIRAGETIAVELREAIGDGVLLEPPLATAAPRHGRTVGRPWWLAHVVPFNLAGLPVTQTPLGLDRDGLPLGVQVVAGHGRDHVSIAVALELERVFGGWTPPKTRYLADLGEPAELSRI</sequence>
<dbReference type="InterPro" id="IPR023631">
    <property type="entry name" value="Amidase_dom"/>
</dbReference>
<evidence type="ECO:0000259" key="1">
    <source>
        <dbReference type="Pfam" id="PF01425"/>
    </source>
</evidence>
<accession>A0A8J3X172</accession>
<dbReference type="InterPro" id="IPR052739">
    <property type="entry name" value="FAAH2"/>
</dbReference>
<protein>
    <submittedName>
        <fullName evidence="2">Amidase</fullName>
    </submittedName>
</protein>
<dbReference type="Gene3D" id="3.90.1300.10">
    <property type="entry name" value="Amidase signature (AS) domain"/>
    <property type="match status" value="1"/>
</dbReference>
<dbReference type="PROSITE" id="PS00571">
    <property type="entry name" value="AMIDASES"/>
    <property type="match status" value="1"/>
</dbReference>
<dbReference type="PANTHER" id="PTHR43372">
    <property type="entry name" value="FATTY-ACID AMIDE HYDROLASE"/>
    <property type="match status" value="1"/>
</dbReference>
<feature type="domain" description="Amidase" evidence="1">
    <location>
        <begin position="33"/>
        <end position="464"/>
    </location>
</feature>
<dbReference type="PANTHER" id="PTHR43372:SF4">
    <property type="entry name" value="FATTY-ACID AMIDE HYDROLASE 2"/>
    <property type="match status" value="1"/>
</dbReference>
<evidence type="ECO:0000313" key="2">
    <source>
        <dbReference type="EMBL" id="GII23014.1"/>
    </source>
</evidence>
<dbReference type="Pfam" id="PF01425">
    <property type="entry name" value="Amidase"/>
    <property type="match status" value="1"/>
</dbReference>
<dbReference type="AlphaFoldDB" id="A0A8J3X172"/>
<dbReference type="SUPFAM" id="SSF75304">
    <property type="entry name" value="Amidase signature (AS) enzymes"/>
    <property type="match status" value="1"/>
</dbReference>
<dbReference type="GO" id="GO:0012505">
    <property type="term" value="C:endomembrane system"/>
    <property type="evidence" value="ECO:0007669"/>
    <property type="project" value="TreeGrafter"/>
</dbReference>
<evidence type="ECO:0000313" key="3">
    <source>
        <dbReference type="Proteomes" id="UP000599074"/>
    </source>
</evidence>
<dbReference type="EMBL" id="BOON01000024">
    <property type="protein sequence ID" value="GII23014.1"/>
    <property type="molecule type" value="Genomic_DNA"/>
</dbReference>
<comment type="caution">
    <text evidence="2">The sequence shown here is derived from an EMBL/GenBank/DDBJ whole genome shotgun (WGS) entry which is preliminary data.</text>
</comment>
<name>A0A8J3X172_9ACTN</name>
<organism evidence="2 3">
    <name type="scientific">Planosporangium mesophilum</name>
    <dbReference type="NCBI Taxonomy" id="689768"/>
    <lineage>
        <taxon>Bacteria</taxon>
        <taxon>Bacillati</taxon>
        <taxon>Actinomycetota</taxon>
        <taxon>Actinomycetes</taxon>
        <taxon>Micromonosporales</taxon>
        <taxon>Micromonosporaceae</taxon>
        <taxon>Planosporangium</taxon>
    </lineage>
</organism>
<dbReference type="InterPro" id="IPR020556">
    <property type="entry name" value="Amidase_CS"/>
</dbReference>